<evidence type="ECO:0000313" key="2">
    <source>
        <dbReference type="Proteomes" id="UP000279173"/>
    </source>
</evidence>
<dbReference type="EMBL" id="RBUT01000086">
    <property type="protein sequence ID" value="RMV48149.1"/>
    <property type="molecule type" value="Genomic_DNA"/>
</dbReference>
<protein>
    <submittedName>
        <fullName evidence="1">Uncharacterized protein</fullName>
    </submittedName>
</protein>
<gene>
    <name evidence="1" type="ORF">ALP10_200042</name>
</gene>
<reference evidence="1 2" key="1">
    <citation type="submission" date="2018-08" db="EMBL/GenBank/DDBJ databases">
        <title>Recombination of ecologically and evolutionarily significant loci maintains genetic cohesion in the Pseudomonas syringae species complex.</title>
        <authorList>
            <person name="Dillon M."/>
            <person name="Thakur S."/>
            <person name="Almeida R.N.D."/>
            <person name="Weir B.S."/>
            <person name="Guttman D.S."/>
        </authorList>
    </citation>
    <scope>NUCLEOTIDE SEQUENCE [LARGE SCALE GENOMIC DNA]</scope>
    <source>
        <strain evidence="1 2">ICMP 3263</strain>
    </source>
</reference>
<name>A0A3M4RKH3_9PSED</name>
<accession>A0A3M4RKH3</accession>
<proteinExistence type="predicted"/>
<evidence type="ECO:0000313" key="1">
    <source>
        <dbReference type="EMBL" id="RMV48149.1"/>
    </source>
</evidence>
<dbReference type="AlphaFoldDB" id="A0A3M4RKH3"/>
<dbReference type="PANTHER" id="PTHR35004">
    <property type="entry name" value="TRANSPOSASE RV3428C-RELATED"/>
    <property type="match status" value="1"/>
</dbReference>
<dbReference type="PANTHER" id="PTHR35004:SF8">
    <property type="entry name" value="TRANSPOSASE RV3428C-RELATED"/>
    <property type="match status" value="1"/>
</dbReference>
<comment type="caution">
    <text evidence="1">The sequence shown here is derived from an EMBL/GenBank/DDBJ whole genome shotgun (WGS) entry which is preliminary data.</text>
</comment>
<sequence length="143" mass="16051">MRQEHCACEKLFVDYAGQTAPIIDRQNGEIRQAQIFVAFLGTSSYTLADATWSQKLLDGLGSHVRCFTVSQRHITNPGARRSTQRCPNAHRYVPGINPYYGDLAEHYGIAVLPARSRKPKDEATVEAGVQVLERRILAVLRNR</sequence>
<organism evidence="1 2">
    <name type="scientific">Pseudomonas syringae pv. helianthi</name>
    <dbReference type="NCBI Taxonomy" id="251654"/>
    <lineage>
        <taxon>Bacteria</taxon>
        <taxon>Pseudomonadati</taxon>
        <taxon>Pseudomonadota</taxon>
        <taxon>Gammaproteobacteria</taxon>
        <taxon>Pseudomonadales</taxon>
        <taxon>Pseudomonadaceae</taxon>
        <taxon>Pseudomonas</taxon>
    </lineage>
</organism>
<dbReference type="Proteomes" id="UP000279173">
    <property type="component" value="Unassembled WGS sequence"/>
</dbReference>